<evidence type="ECO:0000256" key="2">
    <source>
        <dbReference type="ARBA" id="ARBA00007970"/>
    </source>
</evidence>
<dbReference type="InterPro" id="IPR015422">
    <property type="entry name" value="PyrdxlP-dep_Trfase_small"/>
</dbReference>
<comment type="caution">
    <text evidence="11">The sequence shown here is derived from an EMBL/GenBank/DDBJ whole genome shotgun (WGS) entry which is preliminary data.</text>
</comment>
<name>A0ABT3FPA2_9BACT</name>
<comment type="catalytic activity">
    <reaction evidence="8">
        <text>L-histidinol phosphate + 2-oxoglutarate = 3-(imidazol-4-yl)-2-oxopropyl phosphate + L-glutamate</text>
        <dbReference type="Rhea" id="RHEA:23744"/>
        <dbReference type="ChEBI" id="CHEBI:16810"/>
        <dbReference type="ChEBI" id="CHEBI:29985"/>
        <dbReference type="ChEBI" id="CHEBI:57766"/>
        <dbReference type="ChEBI" id="CHEBI:57980"/>
        <dbReference type="EC" id="2.6.1.9"/>
    </reaction>
</comment>
<keyword evidence="5 9" id="KW-0808">Transferase</keyword>
<evidence type="ECO:0000313" key="12">
    <source>
        <dbReference type="Proteomes" id="UP001207930"/>
    </source>
</evidence>
<dbReference type="Gene3D" id="3.90.1150.10">
    <property type="entry name" value="Aspartate Aminotransferase, domain 1"/>
    <property type="match status" value="1"/>
</dbReference>
<organism evidence="11 12">
    <name type="scientific">Luteolibacter flavescens</name>
    <dbReference type="NCBI Taxonomy" id="1859460"/>
    <lineage>
        <taxon>Bacteria</taxon>
        <taxon>Pseudomonadati</taxon>
        <taxon>Verrucomicrobiota</taxon>
        <taxon>Verrucomicrobiia</taxon>
        <taxon>Verrucomicrobiales</taxon>
        <taxon>Verrucomicrobiaceae</taxon>
        <taxon>Luteolibacter</taxon>
    </lineage>
</organism>
<evidence type="ECO:0000256" key="4">
    <source>
        <dbReference type="ARBA" id="ARBA00022605"/>
    </source>
</evidence>
<comment type="similarity">
    <text evidence="9">Belongs to the class-I pyridoxal-phosphate-dependent aminotransferase family.</text>
</comment>
<sequence>MLEKVIGCEVERFPLHRKDGYTIDLERMMERIATGPDLVVLVNPNSRTGRGLMAREVCMLLEAASSRTRFWIDETYIDYTGESVEQMVSRHENLIVCKSMSKAYALSGMRVAYLCAAPHHLEELRAFTPPWVVGLPSQVAAVKALEHANYYERRWKETVLLRSALAIDLGGMGWEVIPGSANFLLAHLPEEGPSAGEVVAACRGRGLFLRDAAAMGASLDDGAIRVAVKDAATNRKMIGILSDIAGSTARAARASLARCAS</sequence>
<comment type="similarity">
    <text evidence="2">Belongs to the class-II pyridoxal-phosphate-dependent aminotransferase family. Histidinol-phosphate aminotransferase subfamily.</text>
</comment>
<accession>A0ABT3FPA2</accession>
<reference evidence="11 12" key="1">
    <citation type="submission" date="2022-10" db="EMBL/GenBank/DDBJ databases">
        <title>Luteolibacter flavescens strain MCCC 1K03193, whole genome shotgun sequencing project.</title>
        <authorList>
            <person name="Zhao G."/>
            <person name="Shen L."/>
        </authorList>
    </citation>
    <scope>NUCLEOTIDE SEQUENCE [LARGE SCALE GENOMIC DNA]</scope>
    <source>
        <strain evidence="11 12">MCCC 1K03193</strain>
    </source>
</reference>
<gene>
    <name evidence="11" type="ORF">OKA04_08755</name>
</gene>
<dbReference type="EMBL" id="JAPDDS010000004">
    <property type="protein sequence ID" value="MCW1884815.1"/>
    <property type="molecule type" value="Genomic_DNA"/>
</dbReference>
<evidence type="ECO:0000256" key="8">
    <source>
        <dbReference type="ARBA" id="ARBA00047481"/>
    </source>
</evidence>
<keyword evidence="6" id="KW-0663">Pyridoxal phosphate</keyword>
<dbReference type="EC" id="2.6.1.-" evidence="9"/>
<evidence type="ECO:0000313" key="11">
    <source>
        <dbReference type="EMBL" id="MCW1884815.1"/>
    </source>
</evidence>
<proteinExistence type="inferred from homology"/>
<evidence type="ECO:0000256" key="9">
    <source>
        <dbReference type="RuleBase" id="RU000481"/>
    </source>
</evidence>
<dbReference type="InterPro" id="IPR004838">
    <property type="entry name" value="NHTrfase_class1_PyrdxlP-BS"/>
</dbReference>
<dbReference type="SUPFAM" id="SSF53383">
    <property type="entry name" value="PLP-dependent transferases"/>
    <property type="match status" value="1"/>
</dbReference>
<dbReference type="InterPro" id="IPR050106">
    <property type="entry name" value="HistidinolP_aminotransfase"/>
</dbReference>
<protein>
    <recommendedName>
        <fullName evidence="9">Aminotransferase</fullName>
        <ecNumber evidence="9">2.6.1.-</ecNumber>
    </recommendedName>
</protein>
<dbReference type="PANTHER" id="PTHR43643">
    <property type="entry name" value="HISTIDINOL-PHOSPHATE AMINOTRANSFERASE 2"/>
    <property type="match status" value="1"/>
</dbReference>
<dbReference type="Pfam" id="PF00155">
    <property type="entry name" value="Aminotran_1_2"/>
    <property type="match status" value="1"/>
</dbReference>
<dbReference type="RefSeq" id="WP_264500772.1">
    <property type="nucleotide sequence ID" value="NZ_JAPDDS010000004.1"/>
</dbReference>
<dbReference type="CDD" id="cd00609">
    <property type="entry name" value="AAT_like"/>
    <property type="match status" value="1"/>
</dbReference>
<keyword evidence="4" id="KW-0028">Amino-acid biosynthesis</keyword>
<keyword evidence="7" id="KW-0368">Histidine biosynthesis</keyword>
<dbReference type="Proteomes" id="UP001207930">
    <property type="component" value="Unassembled WGS sequence"/>
</dbReference>
<evidence type="ECO:0000256" key="6">
    <source>
        <dbReference type="ARBA" id="ARBA00022898"/>
    </source>
</evidence>
<keyword evidence="12" id="KW-1185">Reference proteome</keyword>
<keyword evidence="3 9" id="KW-0032">Aminotransferase</keyword>
<dbReference type="Gene3D" id="3.40.640.10">
    <property type="entry name" value="Type I PLP-dependent aspartate aminotransferase-like (Major domain)"/>
    <property type="match status" value="1"/>
</dbReference>
<evidence type="ECO:0000256" key="1">
    <source>
        <dbReference type="ARBA" id="ARBA00005011"/>
    </source>
</evidence>
<evidence type="ECO:0000256" key="3">
    <source>
        <dbReference type="ARBA" id="ARBA00022576"/>
    </source>
</evidence>
<dbReference type="InterPro" id="IPR015421">
    <property type="entry name" value="PyrdxlP-dep_Trfase_major"/>
</dbReference>
<comment type="pathway">
    <text evidence="1">Amino-acid biosynthesis; L-histidine biosynthesis; L-histidine from 5-phospho-alpha-D-ribose 1-diphosphate: step 7/9.</text>
</comment>
<evidence type="ECO:0000259" key="10">
    <source>
        <dbReference type="Pfam" id="PF00155"/>
    </source>
</evidence>
<evidence type="ECO:0000256" key="7">
    <source>
        <dbReference type="ARBA" id="ARBA00023102"/>
    </source>
</evidence>
<dbReference type="GO" id="GO:0008483">
    <property type="term" value="F:transaminase activity"/>
    <property type="evidence" value="ECO:0007669"/>
    <property type="project" value="UniProtKB-KW"/>
</dbReference>
<evidence type="ECO:0000256" key="5">
    <source>
        <dbReference type="ARBA" id="ARBA00022679"/>
    </source>
</evidence>
<dbReference type="InterPro" id="IPR015424">
    <property type="entry name" value="PyrdxlP-dep_Trfase"/>
</dbReference>
<dbReference type="InterPro" id="IPR004839">
    <property type="entry name" value="Aminotransferase_I/II_large"/>
</dbReference>
<feature type="domain" description="Aminotransferase class I/classII large" evidence="10">
    <location>
        <begin position="6"/>
        <end position="237"/>
    </location>
</feature>
<dbReference type="PROSITE" id="PS00105">
    <property type="entry name" value="AA_TRANSFER_CLASS_1"/>
    <property type="match status" value="1"/>
</dbReference>
<dbReference type="PANTHER" id="PTHR43643:SF6">
    <property type="entry name" value="HISTIDINOL-PHOSPHATE AMINOTRANSFERASE"/>
    <property type="match status" value="1"/>
</dbReference>
<comment type="cofactor">
    <cofactor evidence="9">
        <name>pyridoxal 5'-phosphate</name>
        <dbReference type="ChEBI" id="CHEBI:597326"/>
    </cofactor>
</comment>